<dbReference type="EMBL" id="PNYB01000014">
    <property type="protein sequence ID" value="PMS22343.1"/>
    <property type="molecule type" value="Genomic_DNA"/>
</dbReference>
<feature type="chain" id="PRO_5014717864" description="Stress-response A/B barrel domain-containing protein" evidence="2">
    <location>
        <begin position="38"/>
        <end position="183"/>
    </location>
</feature>
<organism evidence="4 5">
    <name type="scientific">Trinickia soli</name>
    <dbReference type="NCBI Taxonomy" id="380675"/>
    <lineage>
        <taxon>Bacteria</taxon>
        <taxon>Pseudomonadati</taxon>
        <taxon>Pseudomonadota</taxon>
        <taxon>Betaproteobacteria</taxon>
        <taxon>Burkholderiales</taxon>
        <taxon>Burkholderiaceae</taxon>
        <taxon>Trinickia</taxon>
    </lineage>
</organism>
<feature type="domain" description="Stress-response A/B barrel" evidence="3">
    <location>
        <begin position="75"/>
        <end position="180"/>
    </location>
</feature>
<keyword evidence="2" id="KW-0732">Signal</keyword>
<evidence type="ECO:0000256" key="1">
    <source>
        <dbReference type="SAM" id="MobiDB-lite"/>
    </source>
</evidence>
<feature type="region of interest" description="Disordered" evidence="1">
    <location>
        <begin position="41"/>
        <end position="72"/>
    </location>
</feature>
<proteinExistence type="predicted"/>
<evidence type="ECO:0000259" key="3">
    <source>
        <dbReference type="PROSITE" id="PS51502"/>
    </source>
</evidence>
<dbReference type="Gene3D" id="3.30.70.100">
    <property type="match status" value="1"/>
</dbReference>
<dbReference type="Proteomes" id="UP000235347">
    <property type="component" value="Unassembled WGS sequence"/>
</dbReference>
<evidence type="ECO:0000313" key="5">
    <source>
        <dbReference type="Proteomes" id="UP000235347"/>
    </source>
</evidence>
<dbReference type="AlphaFoldDB" id="A0A2N7VYY0"/>
<sequence length="183" mass="20376">MAERLMSLQKEESMRRLAPALLLSLLTLAFASPIALAQTTGDTPTAGTASATGDASNTGDTSTAPHAPTSRDRPIYHDIYITLKDHSQIAVQKQLRLGKEYLSVHKHPGELSFTATVLATGLKRHQQVPYLHNETDFDVAFHLVFANARAHDQYQVSYAHVHEFIPKSKSNWQELRVFDSVKR</sequence>
<comment type="caution">
    <text evidence="4">The sequence shown here is derived from an EMBL/GenBank/DDBJ whole genome shotgun (WGS) entry which is preliminary data.</text>
</comment>
<evidence type="ECO:0000313" key="4">
    <source>
        <dbReference type="EMBL" id="PMS22343.1"/>
    </source>
</evidence>
<gene>
    <name evidence="4" type="ORF">C0Z19_17375</name>
</gene>
<feature type="compositionally biased region" description="Low complexity" evidence="1">
    <location>
        <begin position="41"/>
        <end position="59"/>
    </location>
</feature>
<protein>
    <recommendedName>
        <fullName evidence="3">Stress-response A/B barrel domain-containing protein</fullName>
    </recommendedName>
</protein>
<accession>A0A2N7VYY0</accession>
<evidence type="ECO:0000256" key="2">
    <source>
        <dbReference type="SAM" id="SignalP"/>
    </source>
</evidence>
<name>A0A2N7VYY0_9BURK</name>
<reference evidence="4 5" key="1">
    <citation type="submission" date="2018-01" db="EMBL/GenBank/DDBJ databases">
        <title>Whole genome analyses suggest that Burkholderia sensu lato contains two further novel genera in the rhizoxinica-symbiotica group Mycetohabitans gen. nov., and Trinickia gen. nov.: implications for the evolution of diazotrophy and nodulation in the Burkholderiaceae.</title>
        <authorList>
            <person name="Estrada-de los Santos P."/>
            <person name="Palmer M."/>
            <person name="Chavez-Ramirez B."/>
            <person name="Beukes C."/>
            <person name="Steenkamp E.T."/>
            <person name="Hirsch A.M."/>
            <person name="Manyaka P."/>
            <person name="Maluk M."/>
            <person name="Lafos M."/>
            <person name="Crook M."/>
            <person name="Gross E."/>
            <person name="Simon M.F."/>
            <person name="Bueno dos Reis Junior F."/>
            <person name="Poole P.S."/>
            <person name="Venter S.N."/>
            <person name="James E.K."/>
        </authorList>
    </citation>
    <scope>NUCLEOTIDE SEQUENCE [LARGE SCALE GENOMIC DNA]</scope>
    <source>
        <strain evidence="4 5">GP25-8</strain>
    </source>
</reference>
<feature type="signal peptide" evidence="2">
    <location>
        <begin position="1"/>
        <end position="37"/>
    </location>
</feature>
<keyword evidence="5" id="KW-1185">Reference proteome</keyword>
<dbReference type="InterPro" id="IPR013097">
    <property type="entry name" value="Dabb"/>
</dbReference>
<dbReference type="PROSITE" id="PS51502">
    <property type="entry name" value="S_R_A_B_BARREL"/>
    <property type="match status" value="1"/>
</dbReference>